<evidence type="ECO:0000256" key="1">
    <source>
        <dbReference type="ARBA" id="ARBA00010528"/>
    </source>
</evidence>
<proteinExistence type="inferred from homology"/>
<dbReference type="NCBIfam" id="TIGR03672">
    <property type="entry name" value="rpl4p_arch"/>
    <property type="match status" value="1"/>
</dbReference>
<protein>
    <recommendedName>
        <fullName evidence="6">Large ribosomal subunit protein uL4</fullName>
    </recommendedName>
</protein>
<dbReference type="HAMAP" id="MF_01328_A">
    <property type="entry name" value="Ribosomal_uL4_A"/>
    <property type="match status" value="1"/>
</dbReference>
<evidence type="ECO:0000256" key="4">
    <source>
        <dbReference type="ARBA" id="ARBA00022980"/>
    </source>
</evidence>
<dbReference type="InterPro" id="IPR013000">
    <property type="entry name" value="Ribosomal_uL4_euk/arc_CS"/>
</dbReference>
<organism evidence="7">
    <name type="scientific">Staphylothermus marinus</name>
    <dbReference type="NCBI Taxonomy" id="2280"/>
    <lineage>
        <taxon>Archaea</taxon>
        <taxon>Thermoproteota</taxon>
        <taxon>Thermoprotei</taxon>
        <taxon>Desulfurococcales</taxon>
        <taxon>Desulfurococcaceae</taxon>
        <taxon>Staphylothermus</taxon>
    </lineage>
</organism>
<keyword evidence="4 6" id="KW-0689">Ribosomal protein</keyword>
<evidence type="ECO:0000256" key="5">
    <source>
        <dbReference type="ARBA" id="ARBA00023274"/>
    </source>
</evidence>
<evidence type="ECO:0000256" key="6">
    <source>
        <dbReference type="HAMAP-Rule" id="MF_01328"/>
    </source>
</evidence>
<dbReference type="InterPro" id="IPR023574">
    <property type="entry name" value="Ribosomal_uL4_dom_sf"/>
</dbReference>
<sequence length="271" mass="30845">MISPIIIPYELVEKKTYLYDANGERIGEIILPKIFSIPVRRDLIRRAFLSAFTAMIQPKGRDPLAGRRTTARSWGVGYGVARVPRLRTGRAMFVSFARGGHLAFVPRPDRVIHEEINKKERIYAILSALSATSVKDIVRKRGHLFEAELLPVIITDDVEDKISKTREAREFLVKIGVWKDIERSYERIRIRAGRGKMRGRRYVEPRSVLFILTNYNKSFAKAVRNFPGVDVATPGNLSILHLAPGGEPGRLTVFTKTAFEEIARKYRVITL</sequence>
<evidence type="ECO:0000256" key="2">
    <source>
        <dbReference type="ARBA" id="ARBA00022730"/>
    </source>
</evidence>
<dbReference type="GO" id="GO:1990904">
    <property type="term" value="C:ribonucleoprotein complex"/>
    <property type="evidence" value="ECO:0007669"/>
    <property type="project" value="UniProtKB-KW"/>
</dbReference>
<comment type="function">
    <text evidence="6">Forms part of the polypeptide exit tunnel.</text>
</comment>
<dbReference type="InterPro" id="IPR019970">
    <property type="entry name" value="Ribosomall_uL4-arc"/>
</dbReference>
<gene>
    <name evidence="6" type="primary">rpl4</name>
    <name evidence="7" type="ORF">ENU14_01785</name>
</gene>
<dbReference type="Gene3D" id="3.40.1370.10">
    <property type="match status" value="1"/>
</dbReference>
<dbReference type="EMBL" id="DTBJ01000016">
    <property type="protein sequence ID" value="HGM58308.1"/>
    <property type="molecule type" value="Genomic_DNA"/>
</dbReference>
<dbReference type="InterPro" id="IPR045240">
    <property type="entry name" value="Ribosomal_uL4_euk/arch"/>
</dbReference>
<dbReference type="AlphaFoldDB" id="A0A7C4HF02"/>
<comment type="function">
    <text evidence="6">One of the primary rRNA binding proteins, this protein initially binds near the 5'-end of the 23S rRNA. It is important during the early stages of 50S assembly. It makes multiple contacts with different domains of the 23S rRNA in the assembled 50S subunit and ribosome.</text>
</comment>
<dbReference type="GO" id="GO:0005840">
    <property type="term" value="C:ribosome"/>
    <property type="evidence" value="ECO:0007669"/>
    <property type="project" value="UniProtKB-KW"/>
</dbReference>
<dbReference type="GO" id="GO:0006412">
    <property type="term" value="P:translation"/>
    <property type="evidence" value="ECO:0007669"/>
    <property type="project" value="UniProtKB-UniRule"/>
</dbReference>
<evidence type="ECO:0000256" key="3">
    <source>
        <dbReference type="ARBA" id="ARBA00022884"/>
    </source>
</evidence>
<reference evidence="7" key="1">
    <citation type="journal article" date="2020" name="mSystems">
        <title>Genome- and Community-Level Interaction Insights into Carbon Utilization and Element Cycling Functions of Hydrothermarchaeota in Hydrothermal Sediment.</title>
        <authorList>
            <person name="Zhou Z."/>
            <person name="Liu Y."/>
            <person name="Xu W."/>
            <person name="Pan J."/>
            <person name="Luo Z.H."/>
            <person name="Li M."/>
        </authorList>
    </citation>
    <scope>NUCLEOTIDE SEQUENCE [LARGE SCALE GENOMIC DNA]</scope>
    <source>
        <strain evidence="7">SpSt-642</strain>
    </source>
</reference>
<dbReference type="GO" id="GO:0019843">
    <property type="term" value="F:rRNA binding"/>
    <property type="evidence" value="ECO:0007669"/>
    <property type="project" value="UniProtKB-UniRule"/>
</dbReference>
<keyword evidence="3 6" id="KW-0694">RNA-binding</keyword>
<dbReference type="SUPFAM" id="SSF52166">
    <property type="entry name" value="Ribosomal protein L4"/>
    <property type="match status" value="1"/>
</dbReference>
<keyword evidence="5 6" id="KW-0687">Ribonucleoprotein</keyword>
<comment type="subunit">
    <text evidence="6">Part of the 50S ribosomal subunit.</text>
</comment>
<dbReference type="InterPro" id="IPR002136">
    <property type="entry name" value="Ribosomal_uL4"/>
</dbReference>
<keyword evidence="2 6" id="KW-0699">rRNA-binding</keyword>
<dbReference type="Pfam" id="PF00573">
    <property type="entry name" value="Ribosomal_L4"/>
    <property type="match status" value="1"/>
</dbReference>
<accession>A0A7C4HF02</accession>
<dbReference type="PROSITE" id="PS00939">
    <property type="entry name" value="RIBOSOMAL_L1E"/>
    <property type="match status" value="1"/>
</dbReference>
<comment type="similarity">
    <text evidence="1 6">Belongs to the universal ribosomal protein uL4 family.</text>
</comment>
<dbReference type="PANTHER" id="PTHR19431">
    <property type="entry name" value="60S RIBOSOMAL PROTEIN L4"/>
    <property type="match status" value="1"/>
</dbReference>
<dbReference type="GO" id="GO:0003735">
    <property type="term" value="F:structural constituent of ribosome"/>
    <property type="evidence" value="ECO:0007669"/>
    <property type="project" value="InterPro"/>
</dbReference>
<evidence type="ECO:0000313" key="7">
    <source>
        <dbReference type="EMBL" id="HGM58308.1"/>
    </source>
</evidence>
<name>A0A7C4HF02_STAMA</name>
<comment type="caution">
    <text evidence="7">The sequence shown here is derived from an EMBL/GenBank/DDBJ whole genome shotgun (WGS) entry which is preliminary data.</text>
</comment>